<dbReference type="AlphaFoldDB" id="A0A9D5BZY9"/>
<feature type="region of interest" description="Disordered" evidence="1">
    <location>
        <begin position="1"/>
        <end position="52"/>
    </location>
</feature>
<sequence length="420" mass="47349">MDMMKEQALTSLPFDVEQEKGSDNEKGSDICESKKSREDEVVSGDAEEMNKSSKWAELPKDTMLNIAGRLAIAEYVRVGAVCTQWRSNTTPKPCILPIQSPWLMVTNQESTSNYSFFCMSTDRTYTLHIPELLTAQCCTTSHGFLVLLDNTNSSITLLNPLTRARFSLPSTTSFPISISTKTYDLEKIVLSSSPTLDEEPTIALALVSNQLAFSRLEDETWTLINNLKASFTDAIYFNDEFHVIDTHGVVTRLKFGTGTNVGVSINTMQMHKHSGLKYLVRSGDRLLMVNKIRHDCDPGTHAPCETINFEVCGQCEIRDKKYWVQVHGLSGFSLFLGANYSMSFRADEIAGMRRNCIYFTDDYRWTHKHGSGERGCRVCGINDAGIFRMRDEYFDELPGGVDLFDGFVWPTPKWFMPSLV</sequence>
<dbReference type="Pfam" id="PF03478">
    <property type="entry name" value="Beta-prop_KIB1-4"/>
    <property type="match status" value="1"/>
</dbReference>
<evidence type="ECO:0000259" key="2">
    <source>
        <dbReference type="Pfam" id="PF03478"/>
    </source>
</evidence>
<comment type="caution">
    <text evidence="3">The sequence shown here is derived from an EMBL/GenBank/DDBJ whole genome shotgun (WGS) entry which is preliminary data.</text>
</comment>
<proteinExistence type="predicted"/>
<dbReference type="Gene3D" id="1.20.1280.50">
    <property type="match status" value="1"/>
</dbReference>
<dbReference type="Proteomes" id="UP001085076">
    <property type="component" value="Miscellaneous, Linkage group lg09"/>
</dbReference>
<dbReference type="InterPro" id="IPR005174">
    <property type="entry name" value="KIB1-4_b-propeller"/>
</dbReference>
<dbReference type="InterPro" id="IPR036047">
    <property type="entry name" value="F-box-like_dom_sf"/>
</dbReference>
<dbReference type="InterPro" id="IPR050942">
    <property type="entry name" value="F-box_BR-signaling"/>
</dbReference>
<dbReference type="EMBL" id="JAGGNH010000009">
    <property type="protein sequence ID" value="KAJ0963838.1"/>
    <property type="molecule type" value="Genomic_DNA"/>
</dbReference>
<dbReference type="PANTHER" id="PTHR44259:SF114">
    <property type="entry name" value="OS06G0707300 PROTEIN"/>
    <property type="match status" value="1"/>
</dbReference>
<organism evidence="3 4">
    <name type="scientific">Dioscorea zingiberensis</name>
    <dbReference type="NCBI Taxonomy" id="325984"/>
    <lineage>
        <taxon>Eukaryota</taxon>
        <taxon>Viridiplantae</taxon>
        <taxon>Streptophyta</taxon>
        <taxon>Embryophyta</taxon>
        <taxon>Tracheophyta</taxon>
        <taxon>Spermatophyta</taxon>
        <taxon>Magnoliopsida</taxon>
        <taxon>Liliopsida</taxon>
        <taxon>Dioscoreales</taxon>
        <taxon>Dioscoreaceae</taxon>
        <taxon>Dioscorea</taxon>
    </lineage>
</organism>
<dbReference type="PANTHER" id="PTHR44259">
    <property type="entry name" value="OS07G0183000 PROTEIN-RELATED"/>
    <property type="match status" value="1"/>
</dbReference>
<keyword evidence="4" id="KW-1185">Reference proteome</keyword>
<gene>
    <name evidence="3" type="ORF">J5N97_028960</name>
</gene>
<reference evidence="3" key="2">
    <citation type="journal article" date="2022" name="Hortic Res">
        <title>The genome of Dioscorea zingiberensis sheds light on the biosynthesis, origin and evolution of the medicinally important diosgenin saponins.</title>
        <authorList>
            <person name="Li Y."/>
            <person name="Tan C."/>
            <person name="Li Z."/>
            <person name="Guo J."/>
            <person name="Li S."/>
            <person name="Chen X."/>
            <person name="Wang C."/>
            <person name="Dai X."/>
            <person name="Yang H."/>
            <person name="Song W."/>
            <person name="Hou L."/>
            <person name="Xu J."/>
            <person name="Tong Z."/>
            <person name="Xu A."/>
            <person name="Yuan X."/>
            <person name="Wang W."/>
            <person name="Yang Q."/>
            <person name="Chen L."/>
            <person name="Sun Z."/>
            <person name="Wang K."/>
            <person name="Pan B."/>
            <person name="Chen J."/>
            <person name="Bao Y."/>
            <person name="Liu F."/>
            <person name="Qi X."/>
            <person name="Gang D.R."/>
            <person name="Wen J."/>
            <person name="Li J."/>
        </authorList>
    </citation>
    <scope>NUCLEOTIDE SEQUENCE</scope>
    <source>
        <strain evidence="3">Dzin_1.0</strain>
    </source>
</reference>
<feature type="compositionally biased region" description="Basic and acidic residues" evidence="1">
    <location>
        <begin position="17"/>
        <end position="40"/>
    </location>
</feature>
<dbReference type="OrthoDB" id="1937564at2759"/>
<name>A0A9D5BZY9_9LILI</name>
<accession>A0A9D5BZY9</accession>
<evidence type="ECO:0000256" key="1">
    <source>
        <dbReference type="SAM" id="MobiDB-lite"/>
    </source>
</evidence>
<dbReference type="SUPFAM" id="SSF81383">
    <property type="entry name" value="F-box domain"/>
    <property type="match status" value="1"/>
</dbReference>
<evidence type="ECO:0000313" key="4">
    <source>
        <dbReference type="Proteomes" id="UP001085076"/>
    </source>
</evidence>
<protein>
    <recommendedName>
        <fullName evidence="2">KIB1-4 beta-propeller domain-containing protein</fullName>
    </recommendedName>
</protein>
<evidence type="ECO:0000313" key="3">
    <source>
        <dbReference type="EMBL" id="KAJ0963838.1"/>
    </source>
</evidence>
<reference evidence="3" key="1">
    <citation type="submission" date="2021-03" db="EMBL/GenBank/DDBJ databases">
        <authorList>
            <person name="Li Z."/>
            <person name="Yang C."/>
        </authorList>
    </citation>
    <scope>NUCLEOTIDE SEQUENCE</scope>
    <source>
        <strain evidence="3">Dzin_1.0</strain>
        <tissue evidence="3">Leaf</tissue>
    </source>
</reference>
<feature type="domain" description="KIB1-4 beta-propeller" evidence="2">
    <location>
        <begin position="117"/>
        <end position="372"/>
    </location>
</feature>